<comment type="caution">
    <text evidence="1">The sequence shown here is derived from an EMBL/GenBank/DDBJ whole genome shotgun (WGS) entry which is preliminary data.</text>
</comment>
<dbReference type="AlphaFoldDB" id="A0A9P6DAC7"/>
<reference evidence="1" key="1">
    <citation type="submission" date="2020-11" db="EMBL/GenBank/DDBJ databases">
        <authorList>
            <consortium name="DOE Joint Genome Institute"/>
            <person name="Ahrendt S."/>
            <person name="Riley R."/>
            <person name="Andreopoulos W."/>
            <person name="Labutti K."/>
            <person name="Pangilinan J."/>
            <person name="Ruiz-Duenas F.J."/>
            <person name="Barrasa J.M."/>
            <person name="Sanchez-Garcia M."/>
            <person name="Camarero S."/>
            <person name="Miyauchi S."/>
            <person name="Serrano A."/>
            <person name="Linde D."/>
            <person name="Babiker R."/>
            <person name="Drula E."/>
            <person name="Ayuso-Fernandez I."/>
            <person name="Pacheco R."/>
            <person name="Padilla G."/>
            <person name="Ferreira P."/>
            <person name="Barriuso J."/>
            <person name="Kellner H."/>
            <person name="Castanera R."/>
            <person name="Alfaro M."/>
            <person name="Ramirez L."/>
            <person name="Pisabarro A.G."/>
            <person name="Kuo A."/>
            <person name="Tritt A."/>
            <person name="Lipzen A."/>
            <person name="He G."/>
            <person name="Yan M."/>
            <person name="Ng V."/>
            <person name="Cullen D."/>
            <person name="Martin F."/>
            <person name="Rosso M.-N."/>
            <person name="Henrissat B."/>
            <person name="Hibbett D."/>
            <person name="Martinez A.T."/>
            <person name="Grigoriev I.V."/>
        </authorList>
    </citation>
    <scope>NUCLEOTIDE SEQUENCE</scope>
    <source>
        <strain evidence="1">ATCC 90797</strain>
    </source>
</reference>
<protein>
    <submittedName>
        <fullName evidence="1">Uncharacterized protein</fullName>
    </submittedName>
</protein>
<sequence>DPLNAFGGLAGQLPNQDEEISSLLHDVLLRWQYPHHLSLLESLVQQLPSFCMKEFVIDAMDVKKMGTGLNATYTVQPVKLELLAHVILAVQQILSSLSELRGIPPRQAFRVDPSYVFICSLEGEPSPSCLELMWETLVQRLLRSYENIEAQLHTLYCFFTEPDARLSQISFDSTEGELRS</sequence>
<proteinExistence type="predicted"/>
<organism evidence="1 2">
    <name type="scientific">Pleurotus eryngii</name>
    <name type="common">Boletus of the steppes</name>
    <dbReference type="NCBI Taxonomy" id="5323"/>
    <lineage>
        <taxon>Eukaryota</taxon>
        <taxon>Fungi</taxon>
        <taxon>Dikarya</taxon>
        <taxon>Basidiomycota</taxon>
        <taxon>Agaricomycotina</taxon>
        <taxon>Agaricomycetes</taxon>
        <taxon>Agaricomycetidae</taxon>
        <taxon>Agaricales</taxon>
        <taxon>Pleurotineae</taxon>
        <taxon>Pleurotaceae</taxon>
        <taxon>Pleurotus</taxon>
    </lineage>
</organism>
<dbReference type="Proteomes" id="UP000807025">
    <property type="component" value="Unassembled WGS sequence"/>
</dbReference>
<dbReference type="EMBL" id="MU154710">
    <property type="protein sequence ID" value="KAF9488515.1"/>
    <property type="molecule type" value="Genomic_DNA"/>
</dbReference>
<accession>A0A9P6DAC7</accession>
<name>A0A9P6DAC7_PLEER</name>
<dbReference type="OrthoDB" id="3068921at2759"/>
<keyword evidence="2" id="KW-1185">Reference proteome</keyword>
<gene>
    <name evidence="1" type="ORF">BDN71DRAFT_1357014</name>
</gene>
<evidence type="ECO:0000313" key="1">
    <source>
        <dbReference type="EMBL" id="KAF9488515.1"/>
    </source>
</evidence>
<feature type="non-terminal residue" evidence="1">
    <location>
        <position position="1"/>
    </location>
</feature>
<feature type="non-terminal residue" evidence="1">
    <location>
        <position position="180"/>
    </location>
</feature>
<evidence type="ECO:0000313" key="2">
    <source>
        <dbReference type="Proteomes" id="UP000807025"/>
    </source>
</evidence>